<evidence type="ECO:0000313" key="3">
    <source>
        <dbReference type="EMBL" id="CCH44960.1"/>
    </source>
</evidence>
<feature type="compositionally biased region" description="Low complexity" evidence="1">
    <location>
        <begin position="70"/>
        <end position="106"/>
    </location>
</feature>
<dbReference type="eggNOG" id="ENOG502S4R3">
    <property type="taxonomic scope" value="Eukaryota"/>
</dbReference>
<evidence type="ECO:0000259" key="2">
    <source>
        <dbReference type="Pfam" id="PF14475"/>
    </source>
</evidence>
<dbReference type="EMBL" id="CAIF01000174">
    <property type="protein sequence ID" value="CCH44960.1"/>
    <property type="molecule type" value="Genomic_DNA"/>
</dbReference>
<feature type="domain" description="Mso1 N-terminal" evidence="2">
    <location>
        <begin position="24"/>
        <end position="63"/>
    </location>
</feature>
<protein>
    <recommendedName>
        <fullName evidence="2">Mso1 N-terminal domain-containing protein</fullName>
    </recommendedName>
</protein>
<dbReference type="InterPro" id="IPR028095">
    <property type="entry name" value="Mso1_N_dom"/>
</dbReference>
<keyword evidence="4" id="KW-1185">Reference proteome</keyword>
<feature type="compositionally biased region" description="Polar residues" evidence="1">
    <location>
        <begin position="107"/>
        <end position="116"/>
    </location>
</feature>
<gene>
    <name evidence="3" type="ORF">BN7_4537</name>
</gene>
<dbReference type="Pfam" id="PF14475">
    <property type="entry name" value="Mso1_Sec1_bdg"/>
    <property type="match status" value="1"/>
</dbReference>
<evidence type="ECO:0000256" key="1">
    <source>
        <dbReference type="SAM" id="MobiDB-lite"/>
    </source>
</evidence>
<name>K0KIC2_WICCF</name>
<dbReference type="InParanoid" id="K0KIC2"/>
<comment type="caution">
    <text evidence="3">The sequence shown here is derived from an EMBL/GenBank/DDBJ whole genome shotgun (WGS) entry which is preliminary data.</text>
</comment>
<dbReference type="Proteomes" id="UP000009328">
    <property type="component" value="Unassembled WGS sequence"/>
</dbReference>
<dbReference type="AlphaFoldDB" id="K0KIC2"/>
<organism evidence="3 4">
    <name type="scientific">Wickerhamomyces ciferrii (strain ATCC 14091 / BCRC 22168 / CBS 111 / JCM 3599 / NBRC 0793 / NRRL Y-1031 F-60-10)</name>
    <name type="common">Yeast</name>
    <name type="synonym">Pichia ciferrii</name>
    <dbReference type="NCBI Taxonomy" id="1206466"/>
    <lineage>
        <taxon>Eukaryota</taxon>
        <taxon>Fungi</taxon>
        <taxon>Dikarya</taxon>
        <taxon>Ascomycota</taxon>
        <taxon>Saccharomycotina</taxon>
        <taxon>Saccharomycetes</taxon>
        <taxon>Phaffomycetales</taxon>
        <taxon>Wickerhamomycetaceae</taxon>
        <taxon>Wickerhamomyces</taxon>
    </lineage>
</organism>
<dbReference type="STRING" id="1206466.K0KIC2"/>
<feature type="compositionally biased region" description="Low complexity" evidence="1">
    <location>
        <begin position="117"/>
        <end position="155"/>
    </location>
</feature>
<dbReference type="HOGENOM" id="CLU_1409810_0_0_1"/>
<reference evidence="3 4" key="1">
    <citation type="journal article" date="2012" name="Eukaryot. Cell">
        <title>Draft genome sequence of Wickerhamomyces ciferrii NRRL Y-1031 F-60-10.</title>
        <authorList>
            <person name="Schneider J."/>
            <person name="Andrea H."/>
            <person name="Blom J."/>
            <person name="Jaenicke S."/>
            <person name="Ruckert C."/>
            <person name="Schorsch C."/>
            <person name="Szczepanowski R."/>
            <person name="Farwick M."/>
            <person name="Goesmann A."/>
            <person name="Puhler A."/>
            <person name="Schaffer S."/>
            <person name="Tauch A."/>
            <person name="Kohler T."/>
            <person name="Brinkrolf K."/>
        </authorList>
    </citation>
    <scope>NUCLEOTIDE SEQUENCE [LARGE SCALE GENOMIC DNA]</scope>
    <source>
        <strain evidence="4">ATCC 14091 / BCRC 22168 / CBS 111 / JCM 3599 / NBRC 0793 / NRRL Y-1031 F-60-10</strain>
    </source>
</reference>
<dbReference type="FunCoup" id="K0KIC2">
    <property type="interactions" value="20"/>
</dbReference>
<sequence>MAHLQEKGTFWGKVRSSTNKISSSLANLSIRSEHDGDSVNSTLIHTALVNHYIKKNEQFPSWLGEEQHEPQQQQQPQQSQQSSAQEQIRQPVYTQRFQPQQSHQQQAGTSRFASRFQQQQQQQQQQRQTNQSPQLSSRFGSSVDSSSAGSRFSGNSGNGHGLPGGGPQRTDSSSGNAMKDRLKRNNYRSNFNV</sequence>
<feature type="region of interest" description="Disordered" evidence="1">
    <location>
        <begin position="64"/>
        <end position="193"/>
    </location>
</feature>
<evidence type="ECO:0000313" key="4">
    <source>
        <dbReference type="Proteomes" id="UP000009328"/>
    </source>
</evidence>
<proteinExistence type="predicted"/>
<accession>K0KIC2</accession>
<feature type="compositionally biased region" description="Gly residues" evidence="1">
    <location>
        <begin position="156"/>
        <end position="167"/>
    </location>
</feature>